<dbReference type="RefSeq" id="WP_212697869.1">
    <property type="nucleotide sequence ID" value="NZ_CP058649.1"/>
</dbReference>
<dbReference type="KEGG" id="vpy:HZI73_08755"/>
<accession>A0A8J8MIQ3</accession>
<organism evidence="2 3">
    <name type="scientific">Vallitalea pronyensis</name>
    <dbReference type="NCBI Taxonomy" id="1348613"/>
    <lineage>
        <taxon>Bacteria</taxon>
        <taxon>Bacillati</taxon>
        <taxon>Bacillota</taxon>
        <taxon>Clostridia</taxon>
        <taxon>Lachnospirales</taxon>
        <taxon>Vallitaleaceae</taxon>
        <taxon>Vallitalea</taxon>
    </lineage>
</organism>
<reference evidence="2" key="1">
    <citation type="submission" date="2020-07" db="EMBL/GenBank/DDBJ databases">
        <title>Vallitalea pronyensis genome.</title>
        <authorList>
            <person name="Postec A."/>
        </authorList>
    </citation>
    <scope>NUCLEOTIDE SEQUENCE</scope>
    <source>
        <strain evidence="2">FatNI3</strain>
    </source>
</reference>
<dbReference type="InterPro" id="IPR032710">
    <property type="entry name" value="NTF2-like_dom_sf"/>
</dbReference>
<sequence>MRQIILDFYHYIDSADFDGLRQVMAEEAKVKLPNTRELFDSREAYIAFSKDYPGRWYANVERIVEAEREVIAVTEITNHEISFYVTAFFVIQDDQIIEMTEYWGDNGEAPQWRRDKGYCTKY</sequence>
<name>A0A8J8MIQ3_9FIRM</name>
<evidence type="ECO:0000313" key="2">
    <source>
        <dbReference type="EMBL" id="QUI22385.1"/>
    </source>
</evidence>
<dbReference type="SUPFAM" id="SSF54427">
    <property type="entry name" value="NTF2-like"/>
    <property type="match status" value="1"/>
</dbReference>
<keyword evidence="3" id="KW-1185">Reference proteome</keyword>
<dbReference type="InterPro" id="IPR037401">
    <property type="entry name" value="SnoaL-like"/>
</dbReference>
<feature type="domain" description="SnoaL-like" evidence="1">
    <location>
        <begin position="7"/>
        <end position="99"/>
    </location>
</feature>
<dbReference type="Proteomes" id="UP000683246">
    <property type="component" value="Chromosome"/>
</dbReference>
<protein>
    <submittedName>
        <fullName evidence="2">Nuclear transport factor 2 family protein</fullName>
    </submittedName>
</protein>
<evidence type="ECO:0000313" key="3">
    <source>
        <dbReference type="Proteomes" id="UP000683246"/>
    </source>
</evidence>
<evidence type="ECO:0000259" key="1">
    <source>
        <dbReference type="Pfam" id="PF12680"/>
    </source>
</evidence>
<dbReference type="EMBL" id="CP058649">
    <property type="protein sequence ID" value="QUI22385.1"/>
    <property type="molecule type" value="Genomic_DNA"/>
</dbReference>
<dbReference type="AlphaFoldDB" id="A0A8J8MIQ3"/>
<proteinExistence type="predicted"/>
<gene>
    <name evidence="2" type="ORF">HZI73_08755</name>
</gene>
<dbReference type="Gene3D" id="3.10.450.50">
    <property type="match status" value="1"/>
</dbReference>
<dbReference type="Pfam" id="PF12680">
    <property type="entry name" value="SnoaL_2"/>
    <property type="match status" value="1"/>
</dbReference>